<dbReference type="OrthoDB" id="5295362at2759"/>
<proteinExistence type="predicted"/>
<gene>
    <name evidence="2" type="ORF">UCREL1_9135</name>
</gene>
<dbReference type="PANTHER" id="PTHR47784:SF5">
    <property type="entry name" value="STEROL UPTAKE CONTROL PROTEIN 2"/>
    <property type="match status" value="1"/>
</dbReference>
<dbReference type="GO" id="GO:0001228">
    <property type="term" value="F:DNA-binding transcription activator activity, RNA polymerase II-specific"/>
    <property type="evidence" value="ECO:0007669"/>
    <property type="project" value="TreeGrafter"/>
</dbReference>
<dbReference type="InterPro" id="IPR021858">
    <property type="entry name" value="Fun_TF"/>
</dbReference>
<evidence type="ECO:0000313" key="3">
    <source>
        <dbReference type="Proteomes" id="UP000012174"/>
    </source>
</evidence>
<dbReference type="STRING" id="1287681.M7SIA5"/>
<dbReference type="OMA" id="FCYSESA"/>
<evidence type="ECO:0000313" key="2">
    <source>
        <dbReference type="EMBL" id="EMR63902.1"/>
    </source>
</evidence>
<dbReference type="InterPro" id="IPR053157">
    <property type="entry name" value="Sterol_Uptake_Regulator"/>
</dbReference>
<dbReference type="Proteomes" id="UP000012174">
    <property type="component" value="Unassembled WGS sequence"/>
</dbReference>
<sequence length="225" mass="25276">MEEGKAHERADPAAVNFGRGLELMHHYSTASSDTLALRADMQHVWRVTIPEIAYQSPMLMHGILAVAAMHKAYLLPSRRRTYLDLAAFHQNSGLEAFRVTLHDIGEQNWKPFLCFASVIALLVCSIPMESKPELQLGTTAAPDVLQLFVEKQEDYRMAVSELQNAVYLMAHAGAHPEVGMLFSVLYVLPDAIMADLEATDLYALVLLSYFSVFSKVLETRFWFSK</sequence>
<name>M7SIA5_EUTLA</name>
<dbReference type="Pfam" id="PF11951">
    <property type="entry name" value="Fungal_trans_2"/>
    <property type="match status" value="1"/>
</dbReference>
<protein>
    <submittedName>
        <fullName evidence="2">Putative c6 zinc finger domain-containing protein</fullName>
    </submittedName>
</protein>
<accession>M7SIA5</accession>
<dbReference type="AlphaFoldDB" id="M7SIA5"/>
<organism evidence="2 3">
    <name type="scientific">Eutypa lata (strain UCR-EL1)</name>
    <name type="common">Grapevine dieback disease fungus</name>
    <name type="synonym">Eutypa armeniacae</name>
    <dbReference type="NCBI Taxonomy" id="1287681"/>
    <lineage>
        <taxon>Eukaryota</taxon>
        <taxon>Fungi</taxon>
        <taxon>Dikarya</taxon>
        <taxon>Ascomycota</taxon>
        <taxon>Pezizomycotina</taxon>
        <taxon>Sordariomycetes</taxon>
        <taxon>Xylariomycetidae</taxon>
        <taxon>Xylariales</taxon>
        <taxon>Diatrypaceae</taxon>
        <taxon>Eutypa</taxon>
    </lineage>
</organism>
<evidence type="ECO:0000256" key="1">
    <source>
        <dbReference type="ARBA" id="ARBA00023242"/>
    </source>
</evidence>
<reference evidence="3" key="1">
    <citation type="journal article" date="2013" name="Genome Announc.">
        <title>Draft genome sequence of the grapevine dieback fungus Eutypa lata UCR-EL1.</title>
        <authorList>
            <person name="Blanco-Ulate B."/>
            <person name="Rolshausen P.E."/>
            <person name="Cantu D."/>
        </authorList>
    </citation>
    <scope>NUCLEOTIDE SEQUENCE [LARGE SCALE GENOMIC DNA]</scope>
    <source>
        <strain evidence="3">UCR-EL1</strain>
    </source>
</reference>
<keyword evidence="3" id="KW-1185">Reference proteome</keyword>
<dbReference type="KEGG" id="ela:UCREL1_9135"/>
<keyword evidence="1" id="KW-0539">Nucleus</keyword>
<dbReference type="PANTHER" id="PTHR47784">
    <property type="entry name" value="STEROL UPTAKE CONTROL PROTEIN 2"/>
    <property type="match status" value="1"/>
</dbReference>
<dbReference type="eggNOG" id="ENOG502SMQM">
    <property type="taxonomic scope" value="Eukaryota"/>
</dbReference>
<dbReference type="HOGENOM" id="CLU_1229937_0_0_1"/>
<dbReference type="EMBL" id="KB707141">
    <property type="protein sequence ID" value="EMR63902.1"/>
    <property type="molecule type" value="Genomic_DNA"/>
</dbReference>